<dbReference type="SUPFAM" id="SSF53474">
    <property type="entry name" value="alpha/beta-Hydrolases"/>
    <property type="match status" value="1"/>
</dbReference>
<evidence type="ECO:0000259" key="2">
    <source>
        <dbReference type="Pfam" id="PF00561"/>
    </source>
</evidence>
<keyword evidence="3" id="KW-0378">Hydrolase</keyword>
<feature type="domain" description="AB hydrolase-1" evidence="2">
    <location>
        <begin position="95"/>
        <end position="207"/>
    </location>
</feature>
<gene>
    <name evidence="3" type="ORF">SODALDRAFT_295756</name>
</gene>
<evidence type="ECO:0000313" key="4">
    <source>
        <dbReference type="Proteomes" id="UP000272025"/>
    </source>
</evidence>
<keyword evidence="4" id="KW-1185">Reference proteome</keyword>
<dbReference type="InterPro" id="IPR050266">
    <property type="entry name" value="AB_hydrolase_sf"/>
</dbReference>
<evidence type="ECO:0000256" key="1">
    <source>
        <dbReference type="SAM" id="MobiDB-lite"/>
    </source>
</evidence>
<dbReference type="OrthoDB" id="408373at2759"/>
<dbReference type="PANTHER" id="PTHR43798:SF33">
    <property type="entry name" value="HYDROLASE, PUTATIVE (AFU_ORTHOLOGUE AFUA_2G14860)-RELATED"/>
    <property type="match status" value="1"/>
</dbReference>
<protein>
    <submittedName>
        <fullName evidence="3">Alpha/beta-hydrolase</fullName>
    </submittedName>
</protein>
<dbReference type="GO" id="GO:0016787">
    <property type="term" value="F:hydrolase activity"/>
    <property type="evidence" value="ECO:0007669"/>
    <property type="project" value="UniProtKB-KW"/>
</dbReference>
<accession>A0A3N2PWA8</accession>
<dbReference type="AlphaFoldDB" id="A0A3N2PWA8"/>
<dbReference type="GO" id="GO:0016020">
    <property type="term" value="C:membrane"/>
    <property type="evidence" value="ECO:0007669"/>
    <property type="project" value="TreeGrafter"/>
</dbReference>
<dbReference type="InterPro" id="IPR029058">
    <property type="entry name" value="AB_hydrolase_fold"/>
</dbReference>
<dbReference type="Pfam" id="PF00561">
    <property type="entry name" value="Abhydrolase_1"/>
    <property type="match status" value="1"/>
</dbReference>
<dbReference type="GeneID" id="39577267"/>
<dbReference type="PRINTS" id="PR00111">
    <property type="entry name" value="ABHYDROLASE"/>
</dbReference>
<proteinExistence type="predicted"/>
<dbReference type="STRING" id="1314773.A0A3N2PWA8"/>
<dbReference type="RefSeq" id="XP_028466578.1">
    <property type="nucleotide sequence ID" value="XM_028608789.1"/>
</dbReference>
<sequence>MRSLEPKLASAAVTASALVLLAAYLRIRPALIRPPSDTAPKPPARSPRWRLPLEEGVLPPRHPYPLDLLPGGRDVETPYGFLRVYEWGSEDGQKVLLLHGIGTPCPALGEMARELVERGYRVMLFDFFGRGYSDAPTDLPYDARLYVTQIHLALASSPLAWSGANAFHLIGYSLGGAVAASFARYHPHAVRSLVLVTPGGLIRSHHVSRTSRLLYSEGVLPEPLLRRLVRRRLEPRPSSPPSGGGGTGDGGQASSEFDDAVIDPSRPGLRVADLMEWQLRRHPGFVPAYRSTLRHTPIYDQGDAEWKPLRGILAARRQKGAVGEGSKLPGLTGGRICFVLGETDSISVPEEIGEDAKRVLGDEAVVIEVVKGAGHEVGITRGRDVAGLAVEFWMSSEQAT</sequence>
<dbReference type="Gene3D" id="3.40.50.1820">
    <property type="entry name" value="alpha/beta hydrolase"/>
    <property type="match status" value="1"/>
</dbReference>
<dbReference type="InterPro" id="IPR000073">
    <property type="entry name" value="AB_hydrolase_1"/>
</dbReference>
<dbReference type="EMBL" id="ML119055">
    <property type="protein sequence ID" value="ROT38772.1"/>
    <property type="molecule type" value="Genomic_DNA"/>
</dbReference>
<evidence type="ECO:0000313" key="3">
    <source>
        <dbReference type="EMBL" id="ROT38772.1"/>
    </source>
</evidence>
<name>A0A3N2PWA8_SODAK</name>
<dbReference type="Proteomes" id="UP000272025">
    <property type="component" value="Unassembled WGS sequence"/>
</dbReference>
<dbReference type="PANTHER" id="PTHR43798">
    <property type="entry name" value="MONOACYLGLYCEROL LIPASE"/>
    <property type="match status" value="1"/>
</dbReference>
<feature type="compositionally biased region" description="Gly residues" evidence="1">
    <location>
        <begin position="242"/>
        <end position="251"/>
    </location>
</feature>
<organism evidence="3 4">
    <name type="scientific">Sodiomyces alkalinus (strain CBS 110278 / VKM F-3762 / F11)</name>
    <name type="common">Alkaliphilic filamentous fungus</name>
    <dbReference type="NCBI Taxonomy" id="1314773"/>
    <lineage>
        <taxon>Eukaryota</taxon>
        <taxon>Fungi</taxon>
        <taxon>Dikarya</taxon>
        <taxon>Ascomycota</taxon>
        <taxon>Pezizomycotina</taxon>
        <taxon>Sordariomycetes</taxon>
        <taxon>Hypocreomycetidae</taxon>
        <taxon>Glomerellales</taxon>
        <taxon>Plectosphaerellaceae</taxon>
        <taxon>Sodiomyces</taxon>
    </lineage>
</organism>
<feature type="region of interest" description="Disordered" evidence="1">
    <location>
        <begin position="231"/>
        <end position="262"/>
    </location>
</feature>
<reference evidence="3 4" key="1">
    <citation type="journal article" date="2018" name="Mol. Ecol.">
        <title>The obligate alkalophilic soda-lake fungus Sodiomyces alkalinus has shifted to a protein diet.</title>
        <authorList>
            <person name="Grum-Grzhimaylo A.A."/>
            <person name="Falkoski D.L."/>
            <person name="van den Heuvel J."/>
            <person name="Valero-Jimenez C.A."/>
            <person name="Min B."/>
            <person name="Choi I.G."/>
            <person name="Lipzen A."/>
            <person name="Daum C.G."/>
            <person name="Aanen D.K."/>
            <person name="Tsang A."/>
            <person name="Henrissat B."/>
            <person name="Bilanenko E.N."/>
            <person name="de Vries R.P."/>
            <person name="van Kan J.A.L."/>
            <person name="Grigoriev I.V."/>
            <person name="Debets A.J.M."/>
        </authorList>
    </citation>
    <scope>NUCLEOTIDE SEQUENCE [LARGE SCALE GENOMIC DNA]</scope>
    <source>
        <strain evidence="3 4">F11</strain>
    </source>
</reference>